<gene>
    <name evidence="1" type="ORF">EW026_g5018</name>
</gene>
<name>A0A4S4KFG7_9APHY</name>
<comment type="caution">
    <text evidence="1">The sequence shown here is derived from an EMBL/GenBank/DDBJ whole genome shotgun (WGS) entry which is preliminary data.</text>
</comment>
<sequence>MSETSANAEIIAELRAIQLQTFVLYCMNALVAYEYIITVNQ</sequence>
<proteinExistence type="predicted"/>
<evidence type="ECO:0000313" key="2">
    <source>
        <dbReference type="Proteomes" id="UP000309038"/>
    </source>
</evidence>
<protein>
    <submittedName>
        <fullName evidence="1">Uncharacterized protein</fullName>
    </submittedName>
</protein>
<keyword evidence="2" id="KW-1185">Reference proteome</keyword>
<organism evidence="1 2">
    <name type="scientific">Hermanssonia centrifuga</name>
    <dbReference type="NCBI Taxonomy" id="98765"/>
    <lineage>
        <taxon>Eukaryota</taxon>
        <taxon>Fungi</taxon>
        <taxon>Dikarya</taxon>
        <taxon>Basidiomycota</taxon>
        <taxon>Agaricomycotina</taxon>
        <taxon>Agaricomycetes</taxon>
        <taxon>Polyporales</taxon>
        <taxon>Meruliaceae</taxon>
        <taxon>Hermanssonia</taxon>
    </lineage>
</organism>
<dbReference type="EMBL" id="SGPJ01000202">
    <property type="protein sequence ID" value="THG96905.1"/>
    <property type="molecule type" value="Genomic_DNA"/>
</dbReference>
<dbReference type="AlphaFoldDB" id="A0A4S4KFG7"/>
<accession>A0A4S4KFG7</accession>
<dbReference type="Proteomes" id="UP000309038">
    <property type="component" value="Unassembled WGS sequence"/>
</dbReference>
<reference evidence="1 2" key="1">
    <citation type="submission" date="2019-02" db="EMBL/GenBank/DDBJ databases">
        <title>Genome sequencing of the rare red list fungi Phlebia centrifuga.</title>
        <authorList>
            <person name="Buettner E."/>
            <person name="Kellner H."/>
        </authorList>
    </citation>
    <scope>NUCLEOTIDE SEQUENCE [LARGE SCALE GENOMIC DNA]</scope>
    <source>
        <strain evidence="1 2">DSM 108282</strain>
    </source>
</reference>
<evidence type="ECO:0000313" key="1">
    <source>
        <dbReference type="EMBL" id="THG96905.1"/>
    </source>
</evidence>